<dbReference type="EMBL" id="CP004374">
    <property type="protein sequence ID" value="AGM28160.1"/>
    <property type="molecule type" value="Genomic_DNA"/>
</dbReference>
<dbReference type="Proteomes" id="UP000013961">
    <property type="component" value="Chromosome"/>
</dbReference>
<dbReference type="KEGG" id="mabb:MASS_1558"/>
<protein>
    <submittedName>
        <fullName evidence="1">Uncharacterized protein</fullName>
    </submittedName>
</protein>
<name>A0AB33A8K0_9MYCO</name>
<organism evidence="1 2">
    <name type="scientific">Mycobacteroides abscessus subsp. bolletii 50594</name>
    <dbReference type="NCBI Taxonomy" id="1303024"/>
    <lineage>
        <taxon>Bacteria</taxon>
        <taxon>Bacillati</taxon>
        <taxon>Actinomycetota</taxon>
        <taxon>Actinomycetes</taxon>
        <taxon>Mycobacteriales</taxon>
        <taxon>Mycobacteriaceae</taxon>
        <taxon>Mycobacteroides</taxon>
        <taxon>Mycobacteroides abscessus</taxon>
    </lineage>
</organism>
<accession>A0AB33A8K0</accession>
<evidence type="ECO:0000313" key="1">
    <source>
        <dbReference type="EMBL" id="AGM28160.1"/>
    </source>
</evidence>
<dbReference type="AlphaFoldDB" id="A0AB33A8K0"/>
<sequence>MIRELGVRRWIAWRLVQLARLFYDAEWREFISIETPDGKHLRIDVVGDEYGCGVSSTSGINWDPTGAVTSADVSGLTFRWHDAVRPKDLG</sequence>
<gene>
    <name evidence="1" type="ORF">MASS_1558</name>
</gene>
<evidence type="ECO:0000313" key="2">
    <source>
        <dbReference type="Proteomes" id="UP000013961"/>
    </source>
</evidence>
<proteinExistence type="predicted"/>
<reference evidence="1 2" key="1">
    <citation type="journal article" date="2013" name="Genome Announc.">
        <title>Complete Genome Sequence of Mycobacterium massiliense Clinical Strain Asan 50594, Belonging to the Type II Genotype.</title>
        <authorList>
            <person name="Kim B.J."/>
            <person name="Kim B.R."/>
            <person name="Hong S.H."/>
            <person name="Seok S.H."/>
            <person name="Kook Y.H."/>
            <person name="Kim B.J."/>
        </authorList>
    </citation>
    <scope>NUCLEOTIDE SEQUENCE [LARGE SCALE GENOMIC DNA]</scope>
    <source>
        <strain evidence="1 2">50594</strain>
    </source>
</reference>